<evidence type="ECO:0000313" key="2">
    <source>
        <dbReference type="EMBL" id="SDE23529.1"/>
    </source>
</evidence>
<dbReference type="SUPFAM" id="SSF51735">
    <property type="entry name" value="NAD(P)-binding Rossmann-fold domains"/>
    <property type="match status" value="1"/>
</dbReference>
<gene>
    <name evidence="2" type="ORF">SAMN05661003_105121</name>
</gene>
<organism evidence="2 3">
    <name type="scientific">Desulfuromonas thiophila</name>
    <dbReference type="NCBI Taxonomy" id="57664"/>
    <lineage>
        <taxon>Bacteria</taxon>
        <taxon>Pseudomonadati</taxon>
        <taxon>Thermodesulfobacteriota</taxon>
        <taxon>Desulfuromonadia</taxon>
        <taxon>Desulfuromonadales</taxon>
        <taxon>Desulfuromonadaceae</taxon>
        <taxon>Desulfuromonas</taxon>
    </lineage>
</organism>
<name>A0A1G7B8V6_9BACT</name>
<dbReference type="Gene3D" id="3.40.50.720">
    <property type="entry name" value="NAD(P)-binding Rossmann-like Domain"/>
    <property type="match status" value="1"/>
</dbReference>
<dbReference type="InterPro" id="IPR051783">
    <property type="entry name" value="NAD(P)-dependent_oxidoreduct"/>
</dbReference>
<keyword evidence="3" id="KW-1185">Reference proteome</keyword>
<dbReference type="OrthoDB" id="9814124at2"/>
<accession>A0A1G7B8V6</accession>
<evidence type="ECO:0000313" key="3">
    <source>
        <dbReference type="Proteomes" id="UP000243205"/>
    </source>
</evidence>
<dbReference type="GO" id="GO:0005737">
    <property type="term" value="C:cytoplasm"/>
    <property type="evidence" value="ECO:0007669"/>
    <property type="project" value="TreeGrafter"/>
</dbReference>
<evidence type="ECO:0000259" key="1">
    <source>
        <dbReference type="Pfam" id="PF01073"/>
    </source>
</evidence>
<dbReference type="AlphaFoldDB" id="A0A1G7B8V6"/>
<dbReference type="Pfam" id="PF01073">
    <property type="entry name" value="3Beta_HSD"/>
    <property type="match status" value="1"/>
</dbReference>
<dbReference type="EMBL" id="FNAQ01000005">
    <property type="protein sequence ID" value="SDE23529.1"/>
    <property type="molecule type" value="Genomic_DNA"/>
</dbReference>
<dbReference type="GO" id="GO:0006694">
    <property type="term" value="P:steroid biosynthetic process"/>
    <property type="evidence" value="ECO:0007669"/>
    <property type="project" value="InterPro"/>
</dbReference>
<dbReference type="GO" id="GO:0004029">
    <property type="term" value="F:aldehyde dehydrogenase (NAD+) activity"/>
    <property type="evidence" value="ECO:0007669"/>
    <property type="project" value="TreeGrafter"/>
</dbReference>
<dbReference type="Proteomes" id="UP000243205">
    <property type="component" value="Unassembled WGS sequence"/>
</dbReference>
<dbReference type="RefSeq" id="WP_092077773.1">
    <property type="nucleotide sequence ID" value="NZ_FNAQ01000005.1"/>
</dbReference>
<dbReference type="InterPro" id="IPR036291">
    <property type="entry name" value="NAD(P)-bd_dom_sf"/>
</dbReference>
<sequence>MSPRALVTGGGGFLGLALIRLLRQHGWQVRSLARGRYPALTELAIEQIRADLADQAAVTTACADCDVVFHVAAKAGIWGQPADFERANVLGTQHILRACRHQRVRRLVYTSSPSVVFSGRDLAGVNESIPYPSHYEADYPRTKALAEQQVLAANDAHLATVALRPHLIWGPGDNHLVPRILARGRAGRLRRLGSGNPLVDSLYIDNAAEAHLLAAERLAIGSPIAGKAYFLSQGEPWPLWDLVDAILAAGALPPVRRQLPVGLAYGAGYLLEQAYRLLHLPGEPVMTRFLARELSTAHWFDIRAARRDLGYAPRISIREGLQRLTVALAENPPADY</sequence>
<reference evidence="3" key="1">
    <citation type="submission" date="2016-10" db="EMBL/GenBank/DDBJ databases">
        <authorList>
            <person name="Varghese N."/>
            <person name="Submissions S."/>
        </authorList>
    </citation>
    <scope>NUCLEOTIDE SEQUENCE [LARGE SCALE GENOMIC DNA]</scope>
    <source>
        <strain evidence="3">DSM 8987</strain>
    </source>
</reference>
<dbReference type="STRING" id="57664.SAMN05661003_105121"/>
<feature type="domain" description="3-beta hydroxysteroid dehydrogenase/isomerase" evidence="1">
    <location>
        <begin position="6"/>
        <end position="248"/>
    </location>
</feature>
<proteinExistence type="predicted"/>
<dbReference type="InterPro" id="IPR002225">
    <property type="entry name" value="3Beta_OHSteriod_DH/Estase"/>
</dbReference>
<dbReference type="PANTHER" id="PTHR48079">
    <property type="entry name" value="PROTEIN YEEZ"/>
    <property type="match status" value="1"/>
</dbReference>
<dbReference type="PANTHER" id="PTHR48079:SF6">
    <property type="entry name" value="NAD(P)-BINDING DOMAIN-CONTAINING PROTEIN-RELATED"/>
    <property type="match status" value="1"/>
</dbReference>
<dbReference type="GO" id="GO:0016616">
    <property type="term" value="F:oxidoreductase activity, acting on the CH-OH group of donors, NAD or NADP as acceptor"/>
    <property type="evidence" value="ECO:0007669"/>
    <property type="project" value="InterPro"/>
</dbReference>
<protein>
    <submittedName>
        <fullName evidence="2">Nucleoside-diphosphate-sugar epimerase</fullName>
    </submittedName>
</protein>